<dbReference type="InterPro" id="IPR006150">
    <property type="entry name" value="Cys_repeat_1"/>
</dbReference>
<dbReference type="OMA" id="CECQYGR"/>
<dbReference type="PANTHER" id="PTHR34150">
    <property type="entry name" value="PROTEIN CBG08832-RELATED"/>
    <property type="match status" value="1"/>
</dbReference>
<reference evidence="3" key="1">
    <citation type="submission" date="2020-12" db="UniProtKB">
        <authorList>
            <consortium name="WormBaseParasite"/>
        </authorList>
    </citation>
    <scope>IDENTIFICATION</scope>
    <source>
        <strain evidence="3">MHco3</strain>
    </source>
</reference>
<accession>A0A7I4YKZ2</accession>
<evidence type="ECO:0000313" key="2">
    <source>
        <dbReference type="Proteomes" id="UP000025227"/>
    </source>
</evidence>
<dbReference type="PANTHER" id="PTHR34150:SF3">
    <property type="entry name" value="CC DOMAIN-CONTAINING PROTEIN"/>
    <property type="match status" value="1"/>
</dbReference>
<name>A0A7I4YKZ2_HAECO</name>
<organism evidence="2 3">
    <name type="scientific">Haemonchus contortus</name>
    <name type="common">Barber pole worm</name>
    <dbReference type="NCBI Taxonomy" id="6289"/>
    <lineage>
        <taxon>Eukaryota</taxon>
        <taxon>Metazoa</taxon>
        <taxon>Ecdysozoa</taxon>
        <taxon>Nematoda</taxon>
        <taxon>Chromadorea</taxon>
        <taxon>Rhabditida</taxon>
        <taxon>Rhabditina</taxon>
        <taxon>Rhabditomorpha</taxon>
        <taxon>Strongyloidea</taxon>
        <taxon>Trichostrongylidae</taxon>
        <taxon>Haemonchus</taxon>
    </lineage>
</organism>
<proteinExistence type="predicted"/>
<feature type="chain" id="PRO_5029888363" evidence="1">
    <location>
        <begin position="17"/>
        <end position="235"/>
    </location>
</feature>
<evidence type="ECO:0000256" key="1">
    <source>
        <dbReference type="SAM" id="SignalP"/>
    </source>
</evidence>
<keyword evidence="1" id="KW-0732">Signal</keyword>
<dbReference type="SMART" id="SM00289">
    <property type="entry name" value="WR1"/>
    <property type="match status" value="3"/>
</dbReference>
<evidence type="ECO:0000313" key="3">
    <source>
        <dbReference type="WBParaSite" id="HCON_00114065-00001"/>
    </source>
</evidence>
<keyword evidence="2" id="KW-1185">Reference proteome</keyword>
<feature type="signal peptide" evidence="1">
    <location>
        <begin position="1"/>
        <end position="16"/>
    </location>
</feature>
<sequence>MIVPFLLSILTAQSLQESAVRLKRQRSYYICGFYPNQYYSLSRCYYNQPSIGQYCSNGGLLIGVGCSYDFQCSPVSSVPSVCVNGCCCTSPVTTTTILPTTNIGAYGYCYNGERSMMRCSSRMECSNGQTCVNGLCCKTTGDEWQNACAGLTAIASCTNGTCGSFFCTTSNYCCECQYGRTSGLCRDGCGPGFTCANNSYCCPVCPNGEIPYGSCYNGLCASGYSCRSGNICCSS</sequence>
<dbReference type="OrthoDB" id="5775165at2759"/>
<dbReference type="WBParaSite" id="HCON_00114065-00001">
    <property type="protein sequence ID" value="HCON_00114065-00001"/>
    <property type="gene ID" value="HCON_00114065"/>
</dbReference>
<protein>
    <submittedName>
        <fullName evidence="3">CC domain-containing protein</fullName>
    </submittedName>
</protein>
<dbReference type="AlphaFoldDB" id="A0A7I4YKZ2"/>
<dbReference type="Proteomes" id="UP000025227">
    <property type="component" value="Unplaced"/>
</dbReference>